<evidence type="ECO:0000259" key="2">
    <source>
        <dbReference type="Pfam" id="PF01833"/>
    </source>
</evidence>
<name>A0A5R8WJC3_9BACT</name>
<dbReference type="Pfam" id="PF01833">
    <property type="entry name" value="TIG"/>
    <property type="match status" value="1"/>
</dbReference>
<feature type="domain" description="IPT/TIG" evidence="2">
    <location>
        <begin position="328"/>
        <end position="406"/>
    </location>
</feature>
<evidence type="ECO:0000256" key="1">
    <source>
        <dbReference type="SAM" id="SignalP"/>
    </source>
</evidence>
<dbReference type="InterPro" id="IPR014756">
    <property type="entry name" value="Ig_E-set"/>
</dbReference>
<dbReference type="InterPro" id="IPR002909">
    <property type="entry name" value="IPT_dom"/>
</dbReference>
<comment type="caution">
    <text evidence="3">The sequence shown here is derived from an EMBL/GenBank/DDBJ whole genome shotgun (WGS) entry which is preliminary data.</text>
</comment>
<dbReference type="Gene3D" id="2.60.40.10">
    <property type="entry name" value="Immunoglobulins"/>
    <property type="match status" value="3"/>
</dbReference>
<keyword evidence="4" id="KW-1185">Reference proteome</keyword>
<feature type="chain" id="PRO_5024319446" description="IPT/TIG domain-containing protein" evidence="1">
    <location>
        <begin position="24"/>
        <end position="489"/>
    </location>
</feature>
<sequence length="489" mass="51101">MMRTIRIFLLAVCLSAGPHWVQAQGLIVERLPSYGSRVLAGASARADKADEEYRLVVSGNYGLGPEQLKEQVVIQMPGKASKDAGVVLKAVPLVVFKRREFDASVLANKIMSNLRNAIHKLSAGEQKKVQEDYFLNQAFNVAGSAQETVYLNALENELESRWGEINGVVVTSYKLDKTSSPVKLLIQGTNLTDATAVLIGSSVRCPVLTSTYSTVIAGLPAGLLNDSIRVLTKKNGLSRLASNRHLAPGAIEPSTRKETDVNATIVANGAGFANGSQVLLDGVPLPTTFVSATQLKATIAQPRAGSYLITVKPGDFLGAKLTVVPAQPQLTSIQPDAGGSGTKVMLMGTALSVGGQVPTVRFNGVEASSTVVVNPQQIEAIVPAGAVTGLLTLTTANGTSVAAAPFTIPALSPEEVNAGRKDFTLKVTGVGFGPGTMLQFNGRSWLPSAVSSTELLVSLPAAAIAHEGSYPVTVKGGGKIMPAVLKIIK</sequence>
<feature type="signal peptide" evidence="1">
    <location>
        <begin position="1"/>
        <end position="23"/>
    </location>
</feature>
<accession>A0A5R8WJC3</accession>
<dbReference type="SUPFAM" id="SSF81296">
    <property type="entry name" value="E set domains"/>
    <property type="match status" value="3"/>
</dbReference>
<dbReference type="InterPro" id="IPR013783">
    <property type="entry name" value="Ig-like_fold"/>
</dbReference>
<keyword evidence="1" id="KW-0732">Signal</keyword>
<evidence type="ECO:0000313" key="3">
    <source>
        <dbReference type="EMBL" id="TLM88988.1"/>
    </source>
</evidence>
<reference evidence="3 4" key="1">
    <citation type="submission" date="2019-05" db="EMBL/GenBank/DDBJ databases">
        <title>Hymenobacter edaphi sp. nov., isolated from abandoned arsenic-contaminated farmland soil.</title>
        <authorList>
            <person name="Nie L."/>
        </authorList>
    </citation>
    <scope>NUCLEOTIDE SEQUENCE [LARGE SCALE GENOMIC DNA]</scope>
    <source>
        <strain evidence="3 4">1-3-3-8</strain>
    </source>
</reference>
<proteinExistence type="predicted"/>
<dbReference type="EMBL" id="VAJM01000015">
    <property type="protein sequence ID" value="TLM88988.1"/>
    <property type="molecule type" value="Genomic_DNA"/>
</dbReference>
<protein>
    <recommendedName>
        <fullName evidence="2">IPT/TIG domain-containing protein</fullName>
    </recommendedName>
</protein>
<dbReference type="Proteomes" id="UP000305517">
    <property type="component" value="Unassembled WGS sequence"/>
</dbReference>
<dbReference type="AlphaFoldDB" id="A0A5R8WJC3"/>
<evidence type="ECO:0000313" key="4">
    <source>
        <dbReference type="Proteomes" id="UP000305517"/>
    </source>
</evidence>
<gene>
    <name evidence="3" type="ORF">FDY95_22670</name>
</gene>
<dbReference type="RefSeq" id="WP_138081338.1">
    <property type="nucleotide sequence ID" value="NZ_VAJM01000015.1"/>
</dbReference>
<dbReference type="OrthoDB" id="166558at2"/>
<organism evidence="3 4">
    <name type="scientific">Hymenobacter jeollabukensis</name>
    <dbReference type="NCBI Taxonomy" id="2025313"/>
    <lineage>
        <taxon>Bacteria</taxon>
        <taxon>Pseudomonadati</taxon>
        <taxon>Bacteroidota</taxon>
        <taxon>Cytophagia</taxon>
        <taxon>Cytophagales</taxon>
        <taxon>Hymenobacteraceae</taxon>
        <taxon>Hymenobacter</taxon>
    </lineage>
</organism>
<dbReference type="CDD" id="cd00102">
    <property type="entry name" value="IPT"/>
    <property type="match status" value="2"/>
</dbReference>